<proteinExistence type="predicted"/>
<comment type="caution">
    <text evidence="2">The sequence shown here is derived from an EMBL/GenBank/DDBJ whole genome shotgun (WGS) entry which is preliminary data.</text>
</comment>
<organism evidence="2">
    <name type="scientific">Mesoaciditoga lauensis</name>
    <dbReference type="NCBI Taxonomy" id="1495039"/>
    <lineage>
        <taxon>Bacteria</taxon>
        <taxon>Thermotogati</taxon>
        <taxon>Thermotogota</taxon>
        <taxon>Thermotogae</taxon>
        <taxon>Mesoaciditogales</taxon>
        <taxon>Mesoaciditogaceae</taxon>
        <taxon>Mesoaciditoga</taxon>
    </lineage>
</organism>
<name>A0A7V3RFH5_9BACT</name>
<reference evidence="2" key="1">
    <citation type="journal article" date="2020" name="mSystems">
        <title>Genome- and Community-Level Interaction Insights into Carbon Utilization and Element Cycling Functions of Hydrothermarchaeota in Hydrothermal Sediment.</title>
        <authorList>
            <person name="Zhou Z."/>
            <person name="Liu Y."/>
            <person name="Xu W."/>
            <person name="Pan J."/>
            <person name="Luo Z.H."/>
            <person name="Li M."/>
        </authorList>
    </citation>
    <scope>NUCLEOTIDE SEQUENCE [LARGE SCALE GENOMIC DNA]</scope>
    <source>
        <strain evidence="2">SpSt-966</strain>
    </source>
</reference>
<evidence type="ECO:0000259" key="1">
    <source>
        <dbReference type="Pfam" id="PF10105"/>
    </source>
</evidence>
<dbReference type="InterPro" id="IPR018768">
    <property type="entry name" value="DUF2344"/>
</dbReference>
<gene>
    <name evidence="2" type="ORF">ENX73_05880</name>
</gene>
<feature type="domain" description="DUF2344" evidence="1">
    <location>
        <begin position="2"/>
        <end position="114"/>
    </location>
</feature>
<sequence>MKYIVHYKRYGLLRYLSNHENMRMVERILRRTSVPFKMTEGFHERMKLSFGRALPTGVIDRAGIFLISTDQLLDDEFLRTANALSPAGFEMFEIEKMKDDFNIGQAIAGYTFKLIFLKEPSLQDGWKAEKFGKIWIVSFTNEFNSPSPRPNDFGQFLTLRDRVIFRGLR</sequence>
<dbReference type="EMBL" id="DTPE01000232">
    <property type="protein sequence ID" value="HGE75636.1"/>
    <property type="molecule type" value="Genomic_DNA"/>
</dbReference>
<dbReference type="Pfam" id="PF10105">
    <property type="entry name" value="DUF2344"/>
    <property type="match status" value="1"/>
</dbReference>
<dbReference type="AlphaFoldDB" id="A0A7V3RFH5"/>
<evidence type="ECO:0000313" key="2">
    <source>
        <dbReference type="EMBL" id="HGE75636.1"/>
    </source>
</evidence>
<accession>A0A7V3RFH5</accession>
<dbReference type="NCBIfam" id="TIGR03936">
    <property type="entry name" value="sam_1_link_chp"/>
    <property type="match status" value="1"/>
</dbReference>
<protein>
    <submittedName>
        <fullName evidence="2">DUF2344 domain-containing protein</fullName>
    </submittedName>
</protein>